<feature type="compositionally biased region" description="Basic and acidic residues" evidence="1">
    <location>
        <begin position="12"/>
        <end position="22"/>
    </location>
</feature>
<accession>A0ABN0FLK3</accession>
<evidence type="ECO:0000313" key="2">
    <source>
        <dbReference type="EMBL" id="EIM99624.1"/>
    </source>
</evidence>
<name>A0ABN0FLK3_9BURK</name>
<dbReference type="RefSeq" id="WP_007583285.1">
    <property type="nucleotide sequence ID" value="NZ_AKAU01000094.1"/>
</dbReference>
<dbReference type="Proteomes" id="UP000004980">
    <property type="component" value="Unassembled WGS sequence"/>
</dbReference>
<feature type="compositionally biased region" description="Basic and acidic residues" evidence="1">
    <location>
        <begin position="35"/>
        <end position="46"/>
    </location>
</feature>
<comment type="caution">
    <text evidence="2">The sequence shown here is derived from an EMBL/GenBank/DDBJ whole genome shotgun (WGS) entry which is preliminary data.</text>
</comment>
<feature type="region of interest" description="Disordered" evidence="1">
    <location>
        <begin position="1"/>
        <end position="65"/>
    </location>
</feature>
<gene>
    <name evidence="2" type="ORF">WQE_18119</name>
</gene>
<dbReference type="EMBL" id="AKAU01000094">
    <property type="protein sequence ID" value="EIM99624.1"/>
    <property type="molecule type" value="Genomic_DNA"/>
</dbReference>
<evidence type="ECO:0000256" key="1">
    <source>
        <dbReference type="SAM" id="MobiDB-lite"/>
    </source>
</evidence>
<sequence length="65" mass="7015">MLDDLDVFTTDSGKDESTKPGTERSNSSGKTSTSRKIEHMPSRRVNDWSADDAASVGHLSGERCG</sequence>
<reference evidence="2 3" key="1">
    <citation type="journal article" date="2012" name="J. Bacteriol.">
        <title>Draft Genome Sequence of the Soil Bacterium Burkholderia terrae Strain BS001, Which Interacts with Fungal Surface Structures.</title>
        <authorList>
            <person name="Nazir R."/>
            <person name="Hansen M.A."/>
            <person name="Sorensen S."/>
            <person name="van Elsas J.D."/>
        </authorList>
    </citation>
    <scope>NUCLEOTIDE SEQUENCE [LARGE SCALE GENOMIC DNA]</scope>
    <source>
        <strain evidence="2 3">BS001</strain>
    </source>
</reference>
<organism evidence="2 3">
    <name type="scientific">Paraburkholderia hospita</name>
    <dbReference type="NCBI Taxonomy" id="169430"/>
    <lineage>
        <taxon>Bacteria</taxon>
        <taxon>Pseudomonadati</taxon>
        <taxon>Pseudomonadota</taxon>
        <taxon>Betaproteobacteria</taxon>
        <taxon>Burkholderiales</taxon>
        <taxon>Burkholderiaceae</taxon>
        <taxon>Paraburkholderia</taxon>
    </lineage>
</organism>
<evidence type="ECO:0000313" key="3">
    <source>
        <dbReference type="Proteomes" id="UP000004980"/>
    </source>
</evidence>
<protein>
    <submittedName>
        <fullName evidence="2">Uncharacterized protein</fullName>
    </submittedName>
</protein>
<proteinExistence type="predicted"/>
<keyword evidence="3" id="KW-1185">Reference proteome</keyword>
<feature type="compositionally biased region" description="Polar residues" evidence="1">
    <location>
        <begin position="23"/>
        <end position="34"/>
    </location>
</feature>